<proteinExistence type="predicted"/>
<keyword evidence="3" id="KW-0732">Signal</keyword>
<feature type="domain" description="Filamentous haemagglutinin FhaB/tRNA nuclease CdiA-like TPS" evidence="4">
    <location>
        <begin position="44"/>
        <end position="165"/>
    </location>
</feature>
<evidence type="ECO:0000259" key="4">
    <source>
        <dbReference type="SMART" id="SM00912"/>
    </source>
</evidence>
<dbReference type="InterPro" id="IPR012334">
    <property type="entry name" value="Pectin_lyas_fold"/>
</dbReference>
<feature type="compositionally biased region" description="Low complexity" evidence="2">
    <location>
        <begin position="2067"/>
        <end position="2086"/>
    </location>
</feature>
<dbReference type="Proteomes" id="UP000004827">
    <property type="component" value="Unassembled WGS sequence"/>
</dbReference>
<dbReference type="Pfam" id="PF13332">
    <property type="entry name" value="Fil_haemagg_2"/>
    <property type="match status" value="6"/>
</dbReference>
<evidence type="ECO:0000256" key="1">
    <source>
        <dbReference type="SAM" id="Coils"/>
    </source>
</evidence>
<reference evidence="5 6" key="1">
    <citation type="journal article" date="2009" name="BMC Evol. Biol.">
        <title>Genomic taxonomy of Vibrios.</title>
        <authorList>
            <person name="Thompson C.C."/>
            <person name="Vicente A.C."/>
            <person name="Souza R.C."/>
            <person name="Vasconcelos A.T."/>
            <person name="Vesth T."/>
            <person name="Alves N.Jr."/>
            <person name="Ussery D.W."/>
            <person name="Iida T."/>
            <person name="Thompson F.L."/>
        </authorList>
    </citation>
    <scope>NUCLEOTIDE SEQUENCE [LARGE SCALE GENOMIC DNA]</scope>
    <source>
        <strain evidence="5 6">VM603</strain>
    </source>
</reference>
<dbReference type="SUPFAM" id="SSF51126">
    <property type="entry name" value="Pectin lyase-like"/>
    <property type="match status" value="1"/>
</dbReference>
<dbReference type="InterPro" id="IPR025157">
    <property type="entry name" value="Hemagglutinin_rpt"/>
</dbReference>
<dbReference type="SMART" id="SM00912">
    <property type="entry name" value="Haemagg_act"/>
    <property type="match status" value="1"/>
</dbReference>
<evidence type="ECO:0000313" key="5">
    <source>
        <dbReference type="EMBL" id="EEW08682.1"/>
    </source>
</evidence>
<dbReference type="Pfam" id="PF05860">
    <property type="entry name" value="TPS"/>
    <property type="match status" value="1"/>
</dbReference>
<dbReference type="Pfam" id="PF13930">
    <property type="entry name" value="Endonuclea_NS_2"/>
    <property type="match status" value="1"/>
</dbReference>
<comment type="caution">
    <text evidence="5">The sequence shown here is derived from an EMBL/GenBank/DDBJ whole genome shotgun (WGS) entry which is preliminary data.</text>
</comment>
<sequence length="2988" mass="314789">MDKRVTQGSVWFTYTLCCVLTLQPALANVVIDGNSANTSKTQAGNGVEVINIATPNGKGLSHNKYQQFNVDPEGLILNNSTAQLSQSQLGGILQNNPNLKGKAADVILNEVTGANRSQLEGYTEVFGQQANVILANPYGITCDGCGFINTPRVTLSTGTPELSNDQLTGFDVSKGSVTIEGLGLDATNQTYFDIISRTAEINASIHANDLSVITGNNKVSYQSHQVTEKSPKPTSKPALAIDSSSLGGMYAGRISLVATEDGVGVNLGNLVSNVGDIVLTADGKVQLASAQSAKNIEITSSQDVALTNQQVAQEQLKISADRVALNQTTVTAGDLVELTVNEGLSVQNSQLFSGIKNNNQVKANAELNIKTAQLTLQGSEIVSKGKLSGHITSLELDSNSAVAASDIVLTDVEVIENNGEINVNSTLDVDAEQLTLVGSGTMTADSIQIDVNSANLDSQITANTLSVKAQSILDIGQEANLQSTGTTTLNALEITQKGQLTSNGTITLDASTLTHEGEANANQIVVNAESLEQRGQLVAEQDISITASNANLSGKAQAKQTLQVTGEKINVAGKLEATQLDITSTSIVNIHTPAQLSAISQLSVDTNDVSNKGSIHSGGGLTIGAHTLEQQGILTSVGDLKIDTINLGIQSDIETQGNLNLSASSVTNNAQVIVGQNLNLSAQSLSNNGTLTASGDTSVSLTNSFTHGLSGTISGQNVTLSAANVDNSGTLQSLDSLNLTVSSLVNKGGLVALGDLTTVVASGIDNQGLVYAGNNAKLYSNTLHNTSDIVVGHDLLIAKNAAKQKSSSVTNSSGTIESLGGDIGIYTNILTNKRTTLDIKSTSTIDKRAQFGEVFASKGTEYQPVIKSTPICNDNWCYSYNHEVESGETFDVMVLKEGQQLGAASSAGKIVANNDLLINANAVLNQTSQIAGKNVNITAQSLTNQGYEFSEYETYYTYQLRLPWNWNAFAFDKTATRKVQTGSSGQLNSSITASNNLTLNVANKVNNSTLKANATAVQPTKSASGLNATPSASVMGPTITFANMNDIAFPEFVFPSTPNGLFILSPDPKGKYFIETNPLLTNMGSFLGSDYFMSSVGFNPETDVKFLGDAFYDSRVISQAIFEQTGQQYLNASVGSQLDQMQQLMDAAASQKKSLNLTAGIALSSTQVASLTQDILWYEEIEVNGQRVLAPKLYLAQATIDNLSSGAQIAGSNVSIDASDIENSGQLSADSSLGVNSANSITNIGGSIVGGDISLTAKKDIINLSGDIKGHDVSLEATNGSIVNETRVKTSTASLGNNHGTFTDVGKTATITSTGNLALKAGKNIENHAADIKANGDASLNAGQDLIVSSKEETHGYDVTARGWRKGEDETSQIGASITVGGNLTMSAGQDIAVTASQVTSSENLSLTAGNDITVQTALNKQSDHTYRSNYTEINRSEQHQGSILEGKNVSMQAQNDITLSGSTVSAGQTANLKAKGDVNILAVNDSEYHYDKTVSKKSFGRSKTTINETYQEQVKGSAITAGNDIGITAQNLDSAITAGGDSNINVIGSSLNAGGEVNLSADGDVTLAAQTYKEFERHETIKKGFGGLSGSHQGNIDDATLLNSSYLINSGNTNIQAGNDIGVIASEVSSGGEVNLNAVNNVLVAAGEVLKQSQEWNEKTSFLSGGNLFEMEKKREGQQSSTAQSSVIQSGGNLLVNGGSVTVIGSELQADKNIDLTADTGDVSILAAKEDTYSFSSEEKLSVSLGGGFNGVSFDDGQVKISLGDATYDKVKQQSDALSHKGSVITAGDNLSVDAESSILVEGSTLVADRNQDQSGDLTLTAKENVTIKDAVDTLSEQREDIHGKAEASLVVQHQAVEVAKAAQALQQSTKKLKQAEQDYKQYKKGLDSLESTLSTLEQEYADKKPGVTFEDIEELNDLISEVKSDEAWYVAGVALAAEDVASKTTLLVQQTAAAAQSSGTYGFNAGLYLDIEASQTDSSTLTTTSVGSTLSGQNIKISAGNNTGNQLNIQGSELAANDTLSLAANEVNITASQDTHTSKSETQSGKISASMTVYGASSGINLNASFDRSQSSSSSKTHNNSQLSADNINITSAQDTNIKGATVNAKESLTLDVGGDLNVASVQDRHSSSNKGQGVSGGLSLSGGSDTGQLTGGSSGINASNGRASSKETVVTSLTSNGSLDINVGGNTDIKGATIAALNGEGKDSGKLNLTTGSLTYADLSNTNYSQEQSLGLNSSVGVNNGELDSTNNSTSLQYKNTSGYDKSKTLATIGQGNLNIGDLESSDDTSRLNRDIDQTEKDLFTVDRKQGDFDVTVDHRLLTEDGRAQIKEDVKRTHLAGQSLADVALEDSVKLTDTFEHMDVVQKELDVQLLIAQKKGDAAVNINNLENATAKQKQDAINDYAAAYSEVFGISIESALVIAVNKSIGGAHYTGDKGSNIVLNDKAMKDAQDYMNTLAHEVTHGLEKQGIIGDKGDQGENYAELVGSYAEGNYEFALENSGLGKVHKGNTNSHIGNDSALVRNNWETVKNVPVGQLDFETVRDGGYGRFAQLMATDPNTKKLSLNEMNNLLEDVTHIMTYGDLANSGAAPMDKMEYVKDQLDKQGVSPEITKFLVNNKAKINDLVIGPDAEQREAYARATANVLSFGIADMVLEPSTSERVNAIKDNWDNAYMAAGAPSAVAGVVGVAQLGPDIAQVLLTKGVVLKSKDELVAALKSWKVDVTEATNAGLDDLYTGYKRAVDTLKRVEVKAEQGTLGSNGANITVKLKPKSSNDSPITSSSTILRSNDNQGFYITDEAMKALEDKYGAENIARVSVDQVTGRTVIETTPGQKGGWNKFLNNPEPNTDYKTNDSLYKTDELGRVDSVSTDLTELVRGDRNKYQQGQAGKIDGIKDGLEDDHGGHLIASMFNGLGEQINYVPMNKKVNGSGGEWGNLERIWKNELERGKSVKVDIKPVYAGNSKRPDRIVVQYQIESGEKITRSIVNVRM</sequence>
<feature type="region of interest" description="Disordered" evidence="2">
    <location>
        <begin position="2125"/>
        <end position="2167"/>
    </location>
</feature>
<gene>
    <name evidence="5" type="ORF">VMB_00850</name>
</gene>
<dbReference type="InterPro" id="IPR044927">
    <property type="entry name" value="Endonuclea_NS_2"/>
</dbReference>
<feature type="region of interest" description="Disordered" evidence="2">
    <location>
        <begin position="2067"/>
        <end position="2088"/>
    </location>
</feature>
<dbReference type="GO" id="GO:0003824">
    <property type="term" value="F:catalytic activity"/>
    <property type="evidence" value="ECO:0007669"/>
    <property type="project" value="UniProtKB-ARBA"/>
</dbReference>
<name>D2Y988_VIBMI</name>
<accession>D2Y988</accession>
<feature type="coiled-coil region" evidence="1">
    <location>
        <begin position="1860"/>
        <end position="1901"/>
    </location>
</feature>
<feature type="chain" id="PRO_5003039817" evidence="3">
    <location>
        <begin position="28"/>
        <end position="2988"/>
    </location>
</feature>
<evidence type="ECO:0000256" key="3">
    <source>
        <dbReference type="SAM" id="SignalP"/>
    </source>
</evidence>
<protein>
    <submittedName>
        <fullName evidence="5">Adhesin/hemagglutinin like, HecA family</fullName>
    </submittedName>
</protein>
<evidence type="ECO:0000256" key="2">
    <source>
        <dbReference type="SAM" id="MobiDB-lite"/>
    </source>
</evidence>
<dbReference type="RefSeq" id="WP_000361407.1">
    <property type="nucleotide sequence ID" value="NZ_ACYU01000011.1"/>
</dbReference>
<keyword evidence="1" id="KW-0175">Coiled coil</keyword>
<feature type="signal peptide" evidence="3">
    <location>
        <begin position="1"/>
        <end position="27"/>
    </location>
</feature>
<evidence type="ECO:0000313" key="6">
    <source>
        <dbReference type="Proteomes" id="UP000004827"/>
    </source>
</evidence>
<organism evidence="5 6">
    <name type="scientific">Vibrio mimicus VM603</name>
    <dbReference type="NCBI Taxonomy" id="671074"/>
    <lineage>
        <taxon>Bacteria</taxon>
        <taxon>Pseudomonadati</taxon>
        <taxon>Pseudomonadota</taxon>
        <taxon>Gammaproteobacteria</taxon>
        <taxon>Vibrionales</taxon>
        <taxon>Vibrionaceae</taxon>
        <taxon>Vibrio</taxon>
    </lineage>
</organism>
<dbReference type="InterPro" id="IPR008638">
    <property type="entry name" value="FhaB/CdiA-like_TPS"/>
</dbReference>
<dbReference type="EMBL" id="ACYU01000011">
    <property type="protein sequence ID" value="EEW08682.1"/>
    <property type="molecule type" value="Genomic_DNA"/>
</dbReference>
<dbReference type="NCBIfam" id="TIGR01901">
    <property type="entry name" value="adhes_NPXG"/>
    <property type="match status" value="1"/>
</dbReference>
<dbReference type="InterPro" id="IPR011050">
    <property type="entry name" value="Pectin_lyase_fold/virulence"/>
</dbReference>
<dbReference type="Gene3D" id="2.160.20.10">
    <property type="entry name" value="Single-stranded right-handed beta-helix, Pectin lyase-like"/>
    <property type="match status" value="2"/>
</dbReference>